<reference evidence="1 2" key="1">
    <citation type="submission" date="2018-10" db="EMBL/GenBank/DDBJ databases">
        <title>Phylogenomics of Brevibacillus.</title>
        <authorList>
            <person name="Dunlap C."/>
        </authorList>
    </citation>
    <scope>NUCLEOTIDE SEQUENCE [LARGE SCALE GENOMIC DNA]</scope>
    <source>
        <strain evidence="1 2">DSM 100115</strain>
    </source>
</reference>
<evidence type="ECO:0000313" key="1">
    <source>
        <dbReference type="EMBL" id="RNB59522.1"/>
    </source>
</evidence>
<proteinExistence type="predicted"/>
<gene>
    <name evidence="1" type="ORF">EDM57_05110</name>
</gene>
<name>A0A3M8B894_9BACL</name>
<accession>A0A3M8B894</accession>
<protein>
    <submittedName>
        <fullName evidence="1">Uncharacterized protein</fullName>
    </submittedName>
</protein>
<dbReference type="AlphaFoldDB" id="A0A3M8B894"/>
<comment type="caution">
    <text evidence="1">The sequence shown here is derived from an EMBL/GenBank/DDBJ whole genome shotgun (WGS) entry which is preliminary data.</text>
</comment>
<dbReference type="OrthoDB" id="1891855at2"/>
<dbReference type="EMBL" id="RHHS01000013">
    <property type="protein sequence ID" value="RNB59522.1"/>
    <property type="molecule type" value="Genomic_DNA"/>
</dbReference>
<sequence length="857" mass="100440">MDRQVQIYSVDTSFFYNEKEMKIHNRLNQVYRYRNKLKVYRDKFKQEHIVNRVNKNLTDANKRIKKLKDDLYKEFKLNNSIRTLNEQALTPRRIISVFDSVLTRTLGIQENTLSEDLIVVQTYFFNILEDIILKGFLYKGEKYVVFTASAGQIRTKKTVFIKESVLKQHQDSLTCGLSIESINTQGGVNINKYLAYLALCNSATDEWKDFDINRVIVVDDMETAVRSVVDFIDDKTYEITRKEMDIMINHTDGCGMILPSVSKKSAMIRLPWIKGLLVPFPFDKFIREANRKGIKCGIVKDIYGKEYDILKDGIEIILTKSQFKMWKYYRDWQHYKDNFVKYNCQAAKCNEEEDIIENAKLNYQMLQTLTDMTDEELESLCLTTQKHIRDIGKDRKTMLKVLGVTDSNQNKNYIQQALELYPELLADTYSKEILKSVKKSMVKEARAGKIDINGKYTFICPDLYAFCEFLFLGDTEPKGLLNDGEVYCNLYKDKPKLDCLRSPHLYREHAVRKNVVDKEKGRWFITKGLYTSCHDPISKILMFDNDGDKALVCADHALISVAERNMQGIVPLQYNMAKAAPEIITNESIYKGMITAYTGSNIGMISNNITKIWNSNNINLDVIKWLCLENNFVIDYAKTLYKPTRPPEIGKLIHTYTKSKVPHFFIYAKDKNESNVEKINYSVVNRLEKMIKNPVLNFRYSNVGKFDYRMLLSDTNEKINLETAIIQKYEELDRKSHLMINREDQKNNNILFVYNQIKKDLLNINNDAKHVTDVLIEYLYNHKRSSYKTTLWECFGDVIVENIKRNLTTKFDDGYIQCDGCGERVEKIGKNHKMCRDCWKDHRRNYKTEKQRQYRQK</sequence>
<keyword evidence="2" id="KW-1185">Reference proteome</keyword>
<evidence type="ECO:0000313" key="2">
    <source>
        <dbReference type="Proteomes" id="UP000268829"/>
    </source>
</evidence>
<dbReference type="Proteomes" id="UP000268829">
    <property type="component" value="Unassembled WGS sequence"/>
</dbReference>
<organism evidence="1 2">
    <name type="scientific">Brevibacillus gelatini</name>
    <dbReference type="NCBI Taxonomy" id="1655277"/>
    <lineage>
        <taxon>Bacteria</taxon>
        <taxon>Bacillati</taxon>
        <taxon>Bacillota</taxon>
        <taxon>Bacilli</taxon>
        <taxon>Bacillales</taxon>
        <taxon>Paenibacillaceae</taxon>
        <taxon>Brevibacillus</taxon>
    </lineage>
</organism>